<proteinExistence type="predicted"/>
<dbReference type="Pfam" id="PF13155">
    <property type="entry name" value="Toprim_2"/>
    <property type="match status" value="1"/>
</dbReference>
<protein>
    <submittedName>
        <fullName evidence="1">DNA primase (Bacterial type) (DnaG)</fullName>
    </submittedName>
</protein>
<dbReference type="Gene3D" id="3.90.580.10">
    <property type="entry name" value="Zinc finger, CHC2-type domain"/>
    <property type="match status" value="1"/>
</dbReference>
<keyword evidence="2" id="KW-1185">Reference proteome</keyword>
<comment type="caution">
    <text evidence="1">The sequence shown here is derived from an EMBL/GenBank/DDBJ whole genome shotgun (WGS) entry which is preliminary data.</text>
</comment>
<gene>
    <name evidence="1" type="ORF">R54839_PPFHFPJH_01425</name>
</gene>
<reference evidence="1 2" key="1">
    <citation type="submission" date="2023-10" db="EMBL/GenBank/DDBJ databases">
        <authorList>
            <person name="Botero Cardona J."/>
        </authorList>
    </citation>
    <scope>NUCLEOTIDE SEQUENCE [LARGE SCALE GENOMIC DNA]</scope>
    <source>
        <strain evidence="1 2">R-54839</strain>
    </source>
</reference>
<dbReference type="SUPFAM" id="SSF57783">
    <property type="entry name" value="Zinc beta-ribbon"/>
    <property type="match status" value="1"/>
</dbReference>
<dbReference type="Gene3D" id="3.40.1360.10">
    <property type="match status" value="1"/>
</dbReference>
<dbReference type="EMBL" id="CAUZLR010000010">
    <property type="protein sequence ID" value="CAK1252044.1"/>
    <property type="molecule type" value="Genomic_DNA"/>
</dbReference>
<evidence type="ECO:0000313" key="2">
    <source>
        <dbReference type="Proteomes" id="UP001314261"/>
    </source>
</evidence>
<evidence type="ECO:0000313" key="1">
    <source>
        <dbReference type="EMBL" id="CAK1252044.1"/>
    </source>
</evidence>
<dbReference type="Proteomes" id="UP001314261">
    <property type="component" value="Unassembled WGS sequence"/>
</dbReference>
<dbReference type="InterPro" id="IPR036977">
    <property type="entry name" value="DNA_primase_Znf_CHC2"/>
</dbReference>
<accession>A0ABM9N048</accession>
<dbReference type="RefSeq" id="WP_338345252.1">
    <property type="nucleotide sequence ID" value="NZ_CAUZLK010000008.1"/>
</dbReference>
<organism evidence="1 2">
    <name type="scientific">Fructobacillus fructosus</name>
    <dbReference type="NCBI Taxonomy" id="1631"/>
    <lineage>
        <taxon>Bacteria</taxon>
        <taxon>Bacillati</taxon>
        <taxon>Bacillota</taxon>
        <taxon>Bacilli</taxon>
        <taxon>Lactobacillales</taxon>
        <taxon>Lactobacillaceae</taxon>
        <taxon>Fructobacillus</taxon>
    </lineage>
</organism>
<name>A0ABM9N048_9LACO</name>
<sequence>MNFKERSSLIERAKTMSIIDVAKQLEMELEKTGRSYQWTEHDSLVLVPDKNNFYWNSRSDGGDALKLVQMVRDVGFIEATEILGEMEGIPNAQANQAAEPRAPFVYKLKEHKVMNAGEKYLTEERGLTQATIDFFKEQGVLAQASYTTDFEKKKSEPVLVFKGLSNGEVAGISLQGVWKNEAYGKREYLKRNLGDGYAGFRVAIGSPSKNPKERPLKVKAFESPIDLMSYYQLHQADLEDTLLVSTNGLKKGAISYAVADWLNPSMANEQKSRLLDFLNDNQTYDKEAIQVDLAVDNDEAGHNFTEKIGWSNLTVTAEYPQGTAGQAIKDWNDVVKLAKQDKNPKSLNSEVSITDEYLESKGFNKSTLEGSVNSLFETAFEDDDYVALLIEYLNLDRLYRDVRAEFVKRLPDEPDFNMDVYTDELFADSAAVITNHYVNIPAEEVLPSATNLDESEQNILSEAIKAGFDPEYMADDGYRYTISQLSGLNGAVAEEFYDQIDWKKVAEADAVDFIEYAKTFDPKIQLSSEALSEDYTDQQKLLFSFHDQQIRKHKRSAPMLIKNFGGKGLAEEYQQKVSNEPMTRETNKELFADYQQAFADVQSYTKTEQAKWLLELAKQPMDPVVYEDFLYSEGMVPENWPIQAGVSFDEAANQQQAILKAIDVTADTMADPEFVQGLELGNSPHPATASEVYQEPSQLFDGNGNLYDDEMAMGDLLNDMKDYLNPPVELTTQEAAILSSVDPRLITNTHQETARAEKVVERQNEPSLDLQSRKALKGMKRSIVEDGALSVGYFQGVKAKMFELDPDILKKTMASAGGWVAETLTENADLAMADKPNEFDNVLVTEMVRNLNYQDFKDVAPYFFNYQVSQEDILATPMEANPRNKMAIENGGLTDHIRFDLPASLVQANEQLNPGEKNIIGYNPLTDDILAMEGGRPDLFIMNSQWEEKASIELSANDLLDHTQIGIQDKAFQLLEQHGDKQYANDFISMSEALQLEHSDLTFSDDEMKAALQEVDRNKAFDDLIDSKKAQQQVIRKRGLRM</sequence>